<evidence type="ECO:0000256" key="3">
    <source>
        <dbReference type="ARBA" id="ARBA00023015"/>
    </source>
</evidence>
<evidence type="ECO:0000313" key="11">
    <source>
        <dbReference type="Proteomes" id="UP000188354"/>
    </source>
</evidence>
<dbReference type="GO" id="GO:0043565">
    <property type="term" value="F:sequence-specific DNA binding"/>
    <property type="evidence" value="ECO:0007669"/>
    <property type="project" value="TreeGrafter"/>
</dbReference>
<dbReference type="Gramene" id="OIW05461">
    <property type="protein sequence ID" value="OIW05461"/>
    <property type="gene ID" value="TanjilG_12052"/>
</dbReference>
<dbReference type="PROSITE" id="PS51370">
    <property type="entry name" value="R"/>
    <property type="match status" value="1"/>
</dbReference>
<name>A0A1J7HUM6_LUPAN</name>
<feature type="domain" description="TCP" evidence="8">
    <location>
        <begin position="103"/>
        <end position="161"/>
    </location>
</feature>
<dbReference type="AlphaFoldDB" id="A0A1J7HUM6"/>
<dbReference type="GO" id="GO:2000032">
    <property type="term" value="P:regulation of secondary shoot formation"/>
    <property type="evidence" value="ECO:0007669"/>
    <property type="project" value="TreeGrafter"/>
</dbReference>
<keyword evidence="6" id="KW-0539">Nucleus</keyword>
<evidence type="ECO:0000256" key="6">
    <source>
        <dbReference type="ARBA" id="ARBA00023242"/>
    </source>
</evidence>
<feature type="compositionally biased region" description="Basic residues" evidence="7">
    <location>
        <begin position="277"/>
        <end position="286"/>
    </location>
</feature>
<dbReference type="STRING" id="3871.A0A1J7HUM6"/>
<dbReference type="PROSITE" id="PS51369">
    <property type="entry name" value="TCP"/>
    <property type="match status" value="1"/>
</dbReference>
<keyword evidence="3" id="KW-0805">Transcription regulation</keyword>
<feature type="region of interest" description="Disordered" evidence="7">
    <location>
        <begin position="199"/>
        <end position="232"/>
    </location>
</feature>
<accession>A0A1J7HUM6</accession>
<evidence type="ECO:0008006" key="12">
    <source>
        <dbReference type="Google" id="ProtNLM"/>
    </source>
</evidence>
<dbReference type="InterPro" id="IPR017888">
    <property type="entry name" value="CYC/TB1_R_domain"/>
</dbReference>
<dbReference type="InterPro" id="IPR005333">
    <property type="entry name" value="Transcription_factor_TCP"/>
</dbReference>
<dbReference type="KEGG" id="lang:109356380"/>
<evidence type="ECO:0000256" key="1">
    <source>
        <dbReference type="ARBA" id="ARBA00004123"/>
    </source>
</evidence>
<evidence type="ECO:0000256" key="7">
    <source>
        <dbReference type="SAM" id="MobiDB-lite"/>
    </source>
</evidence>
<dbReference type="Pfam" id="PF03634">
    <property type="entry name" value="TCP"/>
    <property type="match status" value="1"/>
</dbReference>
<proteinExistence type="predicted"/>
<dbReference type="PANTHER" id="PTHR31072">
    <property type="entry name" value="TRANSCRIPTION FACTOR TCP4-RELATED"/>
    <property type="match status" value="1"/>
</dbReference>
<keyword evidence="11" id="KW-1185">Reference proteome</keyword>
<evidence type="ECO:0000259" key="8">
    <source>
        <dbReference type="PROSITE" id="PS51369"/>
    </source>
</evidence>
<dbReference type="PANTHER" id="PTHR31072:SF224">
    <property type="entry name" value="TRANSCRIPTION FACTOR TCP1"/>
    <property type="match status" value="1"/>
</dbReference>
<dbReference type="OrthoDB" id="1896834at2759"/>
<feature type="compositionally biased region" description="Basic and acidic residues" evidence="7">
    <location>
        <begin position="262"/>
        <end position="272"/>
    </location>
</feature>
<gene>
    <name evidence="10" type="ORF">TanjilG_12052</name>
</gene>
<reference evidence="10 11" key="1">
    <citation type="journal article" date="2017" name="Plant Biotechnol. J.">
        <title>A comprehensive draft genome sequence for lupin (Lupinus angustifolius), an emerging health food: insights into plant-microbe interactions and legume evolution.</title>
        <authorList>
            <person name="Hane J.K."/>
            <person name="Ming Y."/>
            <person name="Kamphuis L.G."/>
            <person name="Nelson M.N."/>
            <person name="Garg G."/>
            <person name="Atkins C.A."/>
            <person name="Bayer P.E."/>
            <person name="Bravo A."/>
            <person name="Bringans S."/>
            <person name="Cannon S."/>
            <person name="Edwards D."/>
            <person name="Foley R."/>
            <person name="Gao L.L."/>
            <person name="Harrison M.J."/>
            <person name="Huang W."/>
            <person name="Hurgobin B."/>
            <person name="Li S."/>
            <person name="Liu C.W."/>
            <person name="McGrath A."/>
            <person name="Morahan G."/>
            <person name="Murray J."/>
            <person name="Weller J."/>
            <person name="Jian J."/>
            <person name="Singh K.B."/>
        </authorList>
    </citation>
    <scope>NUCLEOTIDE SEQUENCE [LARGE SCALE GENOMIC DNA]</scope>
    <source>
        <strain evidence="11">cv. Tanjil</strain>
        <tissue evidence="10">Whole plant</tissue>
    </source>
</reference>
<protein>
    <recommendedName>
        <fullName evidence="12">TCP domain-containing protein</fullName>
    </recommendedName>
</protein>
<feature type="region of interest" description="Disordered" evidence="7">
    <location>
        <begin position="262"/>
        <end position="289"/>
    </location>
</feature>
<evidence type="ECO:0000259" key="9">
    <source>
        <dbReference type="PROSITE" id="PS51370"/>
    </source>
</evidence>
<dbReference type="Proteomes" id="UP000188354">
    <property type="component" value="Chromosome LG09"/>
</dbReference>
<organism evidence="10 11">
    <name type="scientific">Lupinus angustifolius</name>
    <name type="common">Narrow-leaved blue lupine</name>
    <dbReference type="NCBI Taxonomy" id="3871"/>
    <lineage>
        <taxon>Eukaryota</taxon>
        <taxon>Viridiplantae</taxon>
        <taxon>Streptophyta</taxon>
        <taxon>Embryophyta</taxon>
        <taxon>Tracheophyta</taxon>
        <taxon>Spermatophyta</taxon>
        <taxon>Magnoliopsida</taxon>
        <taxon>eudicotyledons</taxon>
        <taxon>Gunneridae</taxon>
        <taxon>Pentapetalae</taxon>
        <taxon>rosids</taxon>
        <taxon>fabids</taxon>
        <taxon>Fabales</taxon>
        <taxon>Fabaceae</taxon>
        <taxon>Papilionoideae</taxon>
        <taxon>50 kb inversion clade</taxon>
        <taxon>genistoids sensu lato</taxon>
        <taxon>core genistoids</taxon>
        <taxon>Genisteae</taxon>
        <taxon>Lupinus</taxon>
    </lineage>
</organism>
<keyword evidence="4" id="KW-0238">DNA-binding</keyword>
<sequence>MFPSTTYSSTSPYPNYFLSSSSSYYPFTFLNPENASANNNIFPHDPSYVPYNIPSTHHHFSMVETPANFEVADNYAAAMFKNDANGYNNFGFSNFLTKKPAAKKDRHSKILTSQGLRDRRVRLSINIARKFFDLQDMLGFDKASKTLEWLFNKSKKAMKDLARSNHHSSNGFANSISSSSSSDSECEVVSMIKQDATNPQRVVVDSKERKVKRAKMKESREKARARARERTSNKMCNTSVMKKKCPITDNPQMLHQLRSPFHHPEDLARSPDNKLIPSHHHHHHHHPNLEVARDDFNVIEESIVIKRKLKQSLLSSSHHHQNHVIPKEASSNNNTEHHSFPILSPNWDANNGATSRTNFCAGLQIFGKSGEECTNPHL</sequence>
<keyword evidence="2" id="KW-0217">Developmental protein</keyword>
<dbReference type="OMA" id="TREKMCS"/>
<dbReference type="GO" id="GO:0005634">
    <property type="term" value="C:nucleus"/>
    <property type="evidence" value="ECO:0007669"/>
    <property type="project" value="UniProtKB-SubCell"/>
</dbReference>
<evidence type="ECO:0000256" key="2">
    <source>
        <dbReference type="ARBA" id="ARBA00022473"/>
    </source>
</evidence>
<dbReference type="InterPro" id="IPR017887">
    <property type="entry name" value="TF_TCP_subgr"/>
</dbReference>
<dbReference type="GO" id="GO:0003700">
    <property type="term" value="F:DNA-binding transcription factor activity"/>
    <property type="evidence" value="ECO:0007669"/>
    <property type="project" value="InterPro"/>
</dbReference>
<feature type="region of interest" description="Disordered" evidence="7">
    <location>
        <begin position="316"/>
        <end position="340"/>
    </location>
</feature>
<comment type="subcellular location">
    <subcellularLocation>
        <location evidence="1">Nucleus</location>
    </subcellularLocation>
</comment>
<keyword evidence="5" id="KW-0804">Transcription</keyword>
<evidence type="ECO:0000256" key="5">
    <source>
        <dbReference type="ARBA" id="ARBA00023163"/>
    </source>
</evidence>
<feature type="domain" description="R" evidence="9">
    <location>
        <begin position="217"/>
        <end position="234"/>
    </location>
</feature>
<dbReference type="EMBL" id="CM007369">
    <property type="protein sequence ID" value="OIW05461.1"/>
    <property type="molecule type" value="Genomic_DNA"/>
</dbReference>
<feature type="compositionally biased region" description="Basic and acidic residues" evidence="7">
    <location>
        <begin position="216"/>
        <end position="232"/>
    </location>
</feature>
<evidence type="ECO:0000256" key="4">
    <source>
        <dbReference type="ARBA" id="ARBA00023125"/>
    </source>
</evidence>
<evidence type="ECO:0000313" key="10">
    <source>
        <dbReference type="EMBL" id="OIW05461.1"/>
    </source>
</evidence>